<evidence type="ECO:0000259" key="2">
    <source>
        <dbReference type="PROSITE" id="PS50110"/>
    </source>
</evidence>
<protein>
    <submittedName>
        <fullName evidence="4">LytTR family DNA-binding domain-containing protein</fullName>
    </submittedName>
</protein>
<reference evidence="4 5" key="1">
    <citation type="submission" date="2021-05" db="EMBL/GenBank/DDBJ databases">
        <title>A Polyphasic approach of four new species of the genus Ohtaekwangia: Ohtaekwangia histidinii sp. nov., Ohtaekwangia cretensis sp. nov., Ohtaekwangia indiensis sp. nov., Ohtaekwangia reichenbachii sp. nov. from diverse environment.</title>
        <authorList>
            <person name="Octaviana S."/>
        </authorList>
    </citation>
    <scope>NUCLEOTIDE SEQUENCE [LARGE SCALE GENOMIC DNA]</scope>
    <source>
        <strain evidence="4 5">PWU4</strain>
    </source>
</reference>
<dbReference type="InterPro" id="IPR007492">
    <property type="entry name" value="LytTR_DNA-bd_dom"/>
</dbReference>
<feature type="domain" description="Response regulatory" evidence="2">
    <location>
        <begin position="5"/>
        <end position="116"/>
    </location>
</feature>
<keyword evidence="1" id="KW-0597">Phosphoprotein</keyword>
<dbReference type="Gene3D" id="2.40.50.1020">
    <property type="entry name" value="LytTr DNA-binding domain"/>
    <property type="match status" value="1"/>
</dbReference>
<dbReference type="Gene3D" id="3.40.50.2300">
    <property type="match status" value="1"/>
</dbReference>
<dbReference type="PANTHER" id="PTHR37299:SF1">
    <property type="entry name" value="STAGE 0 SPORULATION PROTEIN A HOMOLOG"/>
    <property type="match status" value="1"/>
</dbReference>
<dbReference type="SMART" id="SM00850">
    <property type="entry name" value="LytTR"/>
    <property type="match status" value="1"/>
</dbReference>
<dbReference type="PROSITE" id="PS50930">
    <property type="entry name" value="HTH_LYTTR"/>
    <property type="match status" value="1"/>
</dbReference>
<dbReference type="InterPro" id="IPR001789">
    <property type="entry name" value="Sig_transdc_resp-reg_receiver"/>
</dbReference>
<feature type="domain" description="HTH LytTR-type" evidence="3">
    <location>
        <begin position="129"/>
        <end position="196"/>
    </location>
</feature>
<dbReference type="SUPFAM" id="SSF52172">
    <property type="entry name" value="CheY-like"/>
    <property type="match status" value="1"/>
</dbReference>
<comment type="caution">
    <text evidence="4">The sequence shown here is derived from an EMBL/GenBank/DDBJ whole genome shotgun (WGS) entry which is preliminary data.</text>
</comment>
<dbReference type="PANTHER" id="PTHR37299">
    <property type="entry name" value="TRANSCRIPTIONAL REGULATOR-RELATED"/>
    <property type="match status" value="1"/>
</dbReference>
<organism evidence="4 5">
    <name type="scientific">Chryseosolibacter histidini</name>
    <dbReference type="NCBI Taxonomy" id="2782349"/>
    <lineage>
        <taxon>Bacteria</taxon>
        <taxon>Pseudomonadati</taxon>
        <taxon>Bacteroidota</taxon>
        <taxon>Cytophagia</taxon>
        <taxon>Cytophagales</taxon>
        <taxon>Chryseotaleaceae</taxon>
        <taxon>Chryseosolibacter</taxon>
    </lineage>
</organism>
<dbReference type="RefSeq" id="WP_254163809.1">
    <property type="nucleotide sequence ID" value="NZ_JAHESF010000012.1"/>
</dbReference>
<dbReference type="SMART" id="SM00448">
    <property type="entry name" value="REC"/>
    <property type="match status" value="1"/>
</dbReference>
<feature type="modified residue" description="4-aspartylphosphate" evidence="1">
    <location>
        <position position="56"/>
    </location>
</feature>
<evidence type="ECO:0000313" key="5">
    <source>
        <dbReference type="Proteomes" id="UP001319200"/>
    </source>
</evidence>
<sequence length="227" mass="25841">MKKITCMIVEDEPVSQEILKRYIADCPQLQLVAVCSNALEANEKLRTDPVDLMFLDITMPKISGLDFYKSLSAPPDVIFTTAYPEYAVTGFEVNAVDYLVKPFPFDRFLKAVNRLHAPEASGFASPGFILLQADKKMHKVNFDDIFFIEGMGDYVKVHMADKTLVIHYTLQKIQEQLPASKFFRVHKSYLISLSRIDYLEGNMVIVNKTQIPIGQTYRSDFLSALQK</sequence>
<accession>A0AAP2DK96</accession>
<dbReference type="EMBL" id="JAHESF010000012">
    <property type="protein sequence ID" value="MBT1697936.1"/>
    <property type="molecule type" value="Genomic_DNA"/>
</dbReference>
<dbReference type="InterPro" id="IPR046947">
    <property type="entry name" value="LytR-like"/>
</dbReference>
<keyword evidence="5" id="KW-1185">Reference proteome</keyword>
<evidence type="ECO:0000313" key="4">
    <source>
        <dbReference type="EMBL" id="MBT1697936.1"/>
    </source>
</evidence>
<dbReference type="GO" id="GO:0000156">
    <property type="term" value="F:phosphorelay response regulator activity"/>
    <property type="evidence" value="ECO:0007669"/>
    <property type="project" value="InterPro"/>
</dbReference>
<evidence type="ECO:0000259" key="3">
    <source>
        <dbReference type="PROSITE" id="PS50930"/>
    </source>
</evidence>
<name>A0AAP2DK96_9BACT</name>
<evidence type="ECO:0000256" key="1">
    <source>
        <dbReference type="PROSITE-ProRule" id="PRU00169"/>
    </source>
</evidence>
<proteinExistence type="predicted"/>
<dbReference type="GO" id="GO:0003677">
    <property type="term" value="F:DNA binding"/>
    <property type="evidence" value="ECO:0007669"/>
    <property type="project" value="UniProtKB-KW"/>
</dbReference>
<dbReference type="Pfam" id="PF04397">
    <property type="entry name" value="LytTR"/>
    <property type="match status" value="1"/>
</dbReference>
<dbReference type="InterPro" id="IPR011006">
    <property type="entry name" value="CheY-like_superfamily"/>
</dbReference>
<dbReference type="Proteomes" id="UP001319200">
    <property type="component" value="Unassembled WGS sequence"/>
</dbReference>
<keyword evidence="4" id="KW-0238">DNA-binding</keyword>
<gene>
    <name evidence="4" type="ORF">KK083_13670</name>
</gene>
<dbReference type="PROSITE" id="PS50110">
    <property type="entry name" value="RESPONSE_REGULATORY"/>
    <property type="match status" value="1"/>
</dbReference>
<dbReference type="Pfam" id="PF00072">
    <property type="entry name" value="Response_reg"/>
    <property type="match status" value="1"/>
</dbReference>
<dbReference type="AlphaFoldDB" id="A0AAP2DK96"/>